<dbReference type="SUPFAM" id="SSF63446">
    <property type="entry name" value="Type I dockerin domain"/>
    <property type="match status" value="1"/>
</dbReference>
<dbReference type="EMBL" id="JACCKS010000014">
    <property type="protein sequence ID" value="NZA38916.1"/>
    <property type="molecule type" value="Genomic_DNA"/>
</dbReference>
<accession>A0A853JN31</accession>
<keyword evidence="1" id="KW-0732">Signal</keyword>
<feature type="signal peptide" evidence="1">
    <location>
        <begin position="1"/>
        <end position="25"/>
    </location>
</feature>
<dbReference type="Proteomes" id="UP000586254">
    <property type="component" value="Unassembled WGS sequence"/>
</dbReference>
<dbReference type="PROSITE" id="PS51766">
    <property type="entry name" value="DOCKERIN"/>
    <property type="match status" value="1"/>
</dbReference>
<reference evidence="3 4" key="1">
    <citation type="submission" date="2020-07" db="EMBL/GenBank/DDBJ databases">
        <title>Organ Donor 1.</title>
        <authorList>
            <person name="Marsh A.J."/>
            <person name="Azcarate-Peril M.A."/>
        </authorList>
    </citation>
    <scope>NUCLEOTIDE SEQUENCE [LARGE SCALE GENOMIC DNA]</scope>
    <source>
        <strain evidence="3 4">AMC0717</strain>
    </source>
</reference>
<evidence type="ECO:0000256" key="1">
    <source>
        <dbReference type="SAM" id="SignalP"/>
    </source>
</evidence>
<dbReference type="GO" id="GO:0000272">
    <property type="term" value="P:polysaccharide catabolic process"/>
    <property type="evidence" value="ECO:0007669"/>
    <property type="project" value="InterPro"/>
</dbReference>
<dbReference type="InterPro" id="IPR002105">
    <property type="entry name" value="Dockerin_1_rpt"/>
</dbReference>
<proteinExistence type="predicted"/>
<dbReference type="AlphaFoldDB" id="A0A853JN31"/>
<dbReference type="Pfam" id="PF00404">
    <property type="entry name" value="Dockerin_1"/>
    <property type="match status" value="1"/>
</dbReference>
<feature type="chain" id="PRO_5032911461" description="Dockerin domain-containing protein" evidence="1">
    <location>
        <begin position="26"/>
        <end position="459"/>
    </location>
</feature>
<dbReference type="InterPro" id="IPR016134">
    <property type="entry name" value="Dockerin_dom"/>
</dbReference>
<dbReference type="GO" id="GO:0004553">
    <property type="term" value="F:hydrolase activity, hydrolyzing O-glycosyl compounds"/>
    <property type="evidence" value="ECO:0007669"/>
    <property type="project" value="InterPro"/>
</dbReference>
<evidence type="ECO:0000313" key="4">
    <source>
        <dbReference type="Proteomes" id="UP000586254"/>
    </source>
</evidence>
<evidence type="ECO:0000259" key="2">
    <source>
        <dbReference type="PROSITE" id="PS51766"/>
    </source>
</evidence>
<dbReference type="Gene3D" id="1.10.1330.10">
    <property type="entry name" value="Dockerin domain"/>
    <property type="match status" value="1"/>
</dbReference>
<gene>
    <name evidence="3" type="ORF">H0N91_12460</name>
</gene>
<organism evidence="3 4">
    <name type="scientific">Eubacterium callanderi</name>
    <dbReference type="NCBI Taxonomy" id="53442"/>
    <lineage>
        <taxon>Bacteria</taxon>
        <taxon>Bacillati</taxon>
        <taxon>Bacillota</taxon>
        <taxon>Clostridia</taxon>
        <taxon>Eubacteriales</taxon>
        <taxon>Eubacteriaceae</taxon>
        <taxon>Eubacterium</taxon>
    </lineage>
</organism>
<name>A0A853JN31_9FIRM</name>
<sequence length="459" mass="49900">MKNKKLAGIVLAVLFISMSQGTALANEPDITAEMPAINNSETESTWNPEEGSYVISTVEDLKAFRESLNTGETYYRETEVNGQKSGKQTVVLLNNDIEIPDGADIGTIKKYGEGNQPATNFEGYFNGQGHTISGFSDTKVGLVDKLGTNGVITNLRMKVDLNFTNDSFDSYYYNHNNWESISYGVFSSYASGRVAYCSAEGDVSFDVDLSAPTAYDGQRSVGFFGILNNVTGGDRVYGWETVANCQTDFNYSVKAINGGEYTGVVLRGIANNSSNRSNMQGSMTNCFATATFGDCSVRKPDGSAGVFSIYGIGSVKSKDFVTGCYFDKTDGHYTKTNDLGSVINPVTSTDDLTKAKTYEGYDFENVWTTNGDTTMPELRKDIPDEMLLPVIDDGGIKGDVNGDDKVDAKDATRIAQYITGTRPFTETEKKLADVNGDGEVNAEDRTKIQQYIVGMDEAL</sequence>
<feature type="domain" description="Dockerin" evidence="2">
    <location>
        <begin position="393"/>
        <end position="459"/>
    </location>
</feature>
<dbReference type="CDD" id="cd14256">
    <property type="entry name" value="Dockerin_I"/>
    <property type="match status" value="1"/>
</dbReference>
<dbReference type="InterPro" id="IPR036439">
    <property type="entry name" value="Dockerin_dom_sf"/>
</dbReference>
<evidence type="ECO:0000313" key="3">
    <source>
        <dbReference type="EMBL" id="NZA38916.1"/>
    </source>
</evidence>
<protein>
    <recommendedName>
        <fullName evidence="2">Dockerin domain-containing protein</fullName>
    </recommendedName>
</protein>
<dbReference type="Gene3D" id="2.160.20.110">
    <property type="match status" value="1"/>
</dbReference>
<dbReference type="RefSeq" id="WP_180493603.1">
    <property type="nucleotide sequence ID" value="NZ_JACCKS010000014.1"/>
</dbReference>
<comment type="caution">
    <text evidence="3">The sequence shown here is derived from an EMBL/GenBank/DDBJ whole genome shotgun (WGS) entry which is preliminary data.</text>
</comment>